<dbReference type="RefSeq" id="WP_130290954.1">
    <property type="nucleotide sequence ID" value="NZ_SHKL01000001.1"/>
</dbReference>
<keyword evidence="2" id="KW-0813">Transport</keyword>
<name>A0A4Q7UXB1_PSEST</name>
<keyword evidence="7" id="KW-0003">3Fe-4S</keyword>
<comment type="cofactor">
    <cofactor evidence="1">
        <name>[3Fe-4S] cluster</name>
        <dbReference type="ChEBI" id="CHEBI:21137"/>
    </cofactor>
</comment>
<gene>
    <name evidence="9" type="ORF">EV383_3594</name>
</gene>
<keyword evidence="4" id="KW-0249">Electron transport</keyword>
<evidence type="ECO:0000313" key="9">
    <source>
        <dbReference type="EMBL" id="RZT86697.1"/>
    </source>
</evidence>
<keyword evidence="3" id="KW-0479">Metal-binding</keyword>
<evidence type="ECO:0000256" key="3">
    <source>
        <dbReference type="ARBA" id="ARBA00022723"/>
    </source>
</evidence>
<dbReference type="InterPro" id="IPR051269">
    <property type="entry name" value="Fe-S_cluster_ET"/>
</dbReference>
<dbReference type="PANTHER" id="PTHR36923:SF3">
    <property type="entry name" value="FERREDOXIN"/>
    <property type="match status" value="1"/>
</dbReference>
<evidence type="ECO:0000256" key="4">
    <source>
        <dbReference type="ARBA" id="ARBA00022982"/>
    </source>
</evidence>
<protein>
    <submittedName>
        <fullName evidence="9">Ferredoxin</fullName>
    </submittedName>
</protein>
<sequence>MRYFVDPALCAAHGQCAAVAPDVYDLDDEGYNALVGKHVDVPPELEASARAGAVACPESAIFVDEDGSV</sequence>
<evidence type="ECO:0000313" key="10">
    <source>
        <dbReference type="Proteomes" id="UP000291591"/>
    </source>
</evidence>
<dbReference type="Proteomes" id="UP000291591">
    <property type="component" value="Unassembled WGS sequence"/>
</dbReference>
<evidence type="ECO:0000256" key="5">
    <source>
        <dbReference type="ARBA" id="ARBA00023004"/>
    </source>
</evidence>
<organism evidence="9 10">
    <name type="scientific">Pseudonocardia sediminis</name>
    <dbReference type="NCBI Taxonomy" id="1397368"/>
    <lineage>
        <taxon>Bacteria</taxon>
        <taxon>Bacillati</taxon>
        <taxon>Actinomycetota</taxon>
        <taxon>Actinomycetes</taxon>
        <taxon>Pseudonocardiales</taxon>
        <taxon>Pseudonocardiaceae</taxon>
        <taxon>Pseudonocardia</taxon>
    </lineage>
</organism>
<dbReference type="PROSITE" id="PS51379">
    <property type="entry name" value="4FE4S_FER_2"/>
    <property type="match status" value="1"/>
</dbReference>
<proteinExistence type="predicted"/>
<evidence type="ECO:0000259" key="8">
    <source>
        <dbReference type="PROSITE" id="PS51379"/>
    </source>
</evidence>
<dbReference type="EMBL" id="SHKL01000001">
    <property type="protein sequence ID" value="RZT86697.1"/>
    <property type="molecule type" value="Genomic_DNA"/>
</dbReference>
<dbReference type="Pfam" id="PF13459">
    <property type="entry name" value="Fer4_15"/>
    <property type="match status" value="1"/>
</dbReference>
<dbReference type="GO" id="GO:0046872">
    <property type="term" value="F:metal ion binding"/>
    <property type="evidence" value="ECO:0007669"/>
    <property type="project" value="UniProtKB-KW"/>
</dbReference>
<dbReference type="SUPFAM" id="SSF54862">
    <property type="entry name" value="4Fe-4S ferredoxins"/>
    <property type="match status" value="1"/>
</dbReference>
<evidence type="ECO:0000256" key="7">
    <source>
        <dbReference type="ARBA" id="ARBA00023291"/>
    </source>
</evidence>
<dbReference type="Gene3D" id="3.30.70.20">
    <property type="match status" value="1"/>
</dbReference>
<keyword evidence="5" id="KW-0408">Iron</keyword>
<evidence type="ECO:0000256" key="6">
    <source>
        <dbReference type="ARBA" id="ARBA00023014"/>
    </source>
</evidence>
<dbReference type="InterPro" id="IPR017896">
    <property type="entry name" value="4Fe4S_Fe-S-bd"/>
</dbReference>
<feature type="domain" description="4Fe-4S ferredoxin-type" evidence="8">
    <location>
        <begin position="1"/>
        <end position="29"/>
    </location>
</feature>
<accession>A0A4Q7UXB1</accession>
<dbReference type="OrthoDB" id="3215002at2"/>
<dbReference type="GO" id="GO:0051538">
    <property type="term" value="F:3 iron, 4 sulfur cluster binding"/>
    <property type="evidence" value="ECO:0007669"/>
    <property type="project" value="UniProtKB-KW"/>
</dbReference>
<keyword evidence="10" id="KW-1185">Reference proteome</keyword>
<dbReference type="PANTHER" id="PTHR36923">
    <property type="entry name" value="FERREDOXIN"/>
    <property type="match status" value="1"/>
</dbReference>
<evidence type="ECO:0000256" key="1">
    <source>
        <dbReference type="ARBA" id="ARBA00001927"/>
    </source>
</evidence>
<dbReference type="AlphaFoldDB" id="A0A4Q7UXB1"/>
<evidence type="ECO:0000256" key="2">
    <source>
        <dbReference type="ARBA" id="ARBA00022448"/>
    </source>
</evidence>
<reference evidence="9 10" key="1">
    <citation type="submission" date="2019-02" db="EMBL/GenBank/DDBJ databases">
        <title>Sequencing the genomes of 1000 actinobacteria strains.</title>
        <authorList>
            <person name="Klenk H.-P."/>
        </authorList>
    </citation>
    <scope>NUCLEOTIDE SEQUENCE [LARGE SCALE GENOMIC DNA]</scope>
    <source>
        <strain evidence="9 10">DSM 45779</strain>
    </source>
</reference>
<comment type="caution">
    <text evidence="9">The sequence shown here is derived from an EMBL/GenBank/DDBJ whole genome shotgun (WGS) entry which is preliminary data.</text>
</comment>
<keyword evidence="6" id="KW-0411">Iron-sulfur</keyword>